<dbReference type="AlphaFoldDB" id="A0A437P1E9"/>
<sequence>MVNQMRITVVRGRPDEAELAAVTAVLLALVRRAGEPDDATKAAYAGWTVKGGGHAPQAVGNAP</sequence>
<dbReference type="EMBL" id="RZYA01000029">
    <property type="protein sequence ID" value="RVU16046.1"/>
    <property type="molecule type" value="Genomic_DNA"/>
</dbReference>
<protein>
    <submittedName>
        <fullName evidence="1">Acyl-CoA carboxylase subunit epsilon</fullName>
    </submittedName>
</protein>
<accession>A0A437P1E9</accession>
<gene>
    <name evidence="1" type="ORF">EOT10_37305</name>
</gene>
<dbReference type="Proteomes" id="UP000283128">
    <property type="component" value="Unassembled WGS sequence"/>
</dbReference>
<organism evidence="1 2">
    <name type="scientific">Streptomyces antnestii</name>
    <dbReference type="NCBI Taxonomy" id="2494256"/>
    <lineage>
        <taxon>Bacteria</taxon>
        <taxon>Bacillati</taxon>
        <taxon>Actinomycetota</taxon>
        <taxon>Actinomycetes</taxon>
        <taxon>Kitasatosporales</taxon>
        <taxon>Streptomycetaceae</taxon>
        <taxon>Streptomyces</taxon>
    </lineage>
</organism>
<dbReference type="GO" id="GO:0004658">
    <property type="term" value="F:propionyl-CoA carboxylase activity"/>
    <property type="evidence" value="ECO:0007669"/>
    <property type="project" value="InterPro"/>
</dbReference>
<comment type="caution">
    <text evidence="1">The sequence shown here is derived from an EMBL/GenBank/DDBJ whole genome shotgun (WGS) entry which is preliminary data.</text>
</comment>
<dbReference type="OrthoDB" id="4312902at2"/>
<reference evidence="1 2" key="1">
    <citation type="submission" date="2019-01" db="EMBL/GenBank/DDBJ databases">
        <title>Genome sequences of Streptomyces and Rhizobium isolates collected from root and soil.</title>
        <authorList>
            <person name="Chhettri S."/>
            <person name="Sevigny J.L."/>
            <person name="Sen A."/>
            <person name="Ennis N."/>
            <person name="Tisa L."/>
        </authorList>
    </citation>
    <scope>NUCLEOTIDE SEQUENCE [LARGE SCALE GENOMIC DNA]</scope>
    <source>
        <strain evidence="1 2">San01</strain>
    </source>
</reference>
<keyword evidence="2" id="KW-1185">Reference proteome</keyword>
<name>A0A437P1E9_9ACTN</name>
<evidence type="ECO:0000313" key="1">
    <source>
        <dbReference type="EMBL" id="RVU16046.1"/>
    </source>
</evidence>
<evidence type="ECO:0000313" key="2">
    <source>
        <dbReference type="Proteomes" id="UP000283128"/>
    </source>
</evidence>
<proteinExistence type="predicted"/>
<dbReference type="GO" id="GO:0003989">
    <property type="term" value="F:acetyl-CoA carboxylase activity"/>
    <property type="evidence" value="ECO:0007669"/>
    <property type="project" value="InterPro"/>
</dbReference>
<dbReference type="InterPro" id="IPR032716">
    <property type="entry name" value="ACC_epsilon"/>
</dbReference>
<dbReference type="Pfam" id="PF13822">
    <property type="entry name" value="ACC_epsilon"/>
    <property type="match status" value="1"/>
</dbReference>